<dbReference type="SUPFAM" id="SSF53850">
    <property type="entry name" value="Periplasmic binding protein-like II"/>
    <property type="match status" value="1"/>
</dbReference>
<accession>A0A364NV01</accession>
<dbReference type="InterPro" id="IPR000847">
    <property type="entry name" value="LysR_HTH_N"/>
</dbReference>
<dbReference type="GO" id="GO:0003677">
    <property type="term" value="F:DNA binding"/>
    <property type="evidence" value="ECO:0007669"/>
    <property type="project" value="UniProtKB-KW"/>
</dbReference>
<organism evidence="7 8">
    <name type="scientific">Paramagnetospirillum kuznetsovii</name>
    <dbReference type="NCBI Taxonomy" id="2053833"/>
    <lineage>
        <taxon>Bacteria</taxon>
        <taxon>Pseudomonadati</taxon>
        <taxon>Pseudomonadota</taxon>
        <taxon>Alphaproteobacteria</taxon>
        <taxon>Rhodospirillales</taxon>
        <taxon>Magnetospirillaceae</taxon>
        <taxon>Paramagnetospirillum</taxon>
    </lineage>
</organism>
<gene>
    <name evidence="7" type="ORF">CU669_15770</name>
</gene>
<protein>
    <submittedName>
        <fullName evidence="7">LysR family transcriptional regulator</fullName>
    </submittedName>
</protein>
<evidence type="ECO:0000313" key="7">
    <source>
        <dbReference type="EMBL" id="RAU20892.1"/>
    </source>
</evidence>
<dbReference type="Pfam" id="PF00126">
    <property type="entry name" value="HTH_1"/>
    <property type="match status" value="1"/>
</dbReference>
<keyword evidence="8" id="KW-1185">Reference proteome</keyword>
<evidence type="ECO:0000256" key="2">
    <source>
        <dbReference type="ARBA" id="ARBA00023015"/>
    </source>
</evidence>
<dbReference type="Gene3D" id="3.40.190.290">
    <property type="match status" value="1"/>
</dbReference>
<comment type="caution">
    <text evidence="7">The sequence shown here is derived from an EMBL/GenBank/DDBJ whole genome shotgun (WGS) entry which is preliminary data.</text>
</comment>
<evidence type="ECO:0000256" key="3">
    <source>
        <dbReference type="ARBA" id="ARBA00023125"/>
    </source>
</evidence>
<dbReference type="InterPro" id="IPR036388">
    <property type="entry name" value="WH-like_DNA-bd_sf"/>
</dbReference>
<sequence>MNLKQLEYFVRVAELGSFSKAAMIINIAQPALSRQVRLLETDLNATLLTRTGRGVVLTEVGQRLFDHSIGILQLVARATEDIESTRDEPAGRIVIGLPPSIGRRLTLPLVEGFRRTLPKARLAIVEGLSTHLTEWIATGRVDMGLVHNPEPNPAIEATPVLDEALGLISPAAPGEALPLSLADLVGFPLILPERTHSMRKLLETQAAFADLKLNVVLEVSAVPSILDLVTAGYGHAVLTETALAASGRPNDFRLRPLVKPSLTSTLFLAQSAQKPITPLGRRAMRLLRDLVAAAGEGARGGHSKLR</sequence>
<dbReference type="EMBL" id="PGTO01000015">
    <property type="protein sequence ID" value="RAU20892.1"/>
    <property type="molecule type" value="Genomic_DNA"/>
</dbReference>
<name>A0A364NV01_9PROT</name>
<keyword evidence="2" id="KW-0805">Transcription regulation</keyword>
<dbReference type="PANTHER" id="PTHR30293">
    <property type="entry name" value="TRANSCRIPTIONAL REGULATORY PROTEIN NAC-RELATED"/>
    <property type="match status" value="1"/>
</dbReference>
<evidence type="ECO:0000313" key="8">
    <source>
        <dbReference type="Proteomes" id="UP000251075"/>
    </source>
</evidence>
<keyword evidence="3" id="KW-0238">DNA-binding</keyword>
<evidence type="ECO:0000256" key="5">
    <source>
        <dbReference type="ARBA" id="ARBA00023163"/>
    </source>
</evidence>
<comment type="similarity">
    <text evidence="1">Belongs to the LysR transcriptional regulatory family.</text>
</comment>
<dbReference type="RefSeq" id="WP_112146433.1">
    <property type="nucleotide sequence ID" value="NZ_PGTO01000015.1"/>
</dbReference>
<dbReference type="PROSITE" id="PS50931">
    <property type="entry name" value="HTH_LYSR"/>
    <property type="match status" value="1"/>
</dbReference>
<evidence type="ECO:0000256" key="4">
    <source>
        <dbReference type="ARBA" id="ARBA00023159"/>
    </source>
</evidence>
<dbReference type="InterPro" id="IPR036390">
    <property type="entry name" value="WH_DNA-bd_sf"/>
</dbReference>
<keyword evidence="4" id="KW-0010">Activator</keyword>
<dbReference type="InterPro" id="IPR005119">
    <property type="entry name" value="LysR_subst-bd"/>
</dbReference>
<dbReference type="Pfam" id="PF03466">
    <property type="entry name" value="LysR_substrate"/>
    <property type="match status" value="1"/>
</dbReference>
<dbReference type="Proteomes" id="UP000251075">
    <property type="component" value="Unassembled WGS sequence"/>
</dbReference>
<dbReference type="GO" id="GO:0003700">
    <property type="term" value="F:DNA-binding transcription factor activity"/>
    <property type="evidence" value="ECO:0007669"/>
    <property type="project" value="InterPro"/>
</dbReference>
<dbReference type="GO" id="GO:2000142">
    <property type="term" value="P:regulation of DNA-templated transcription initiation"/>
    <property type="evidence" value="ECO:0007669"/>
    <property type="project" value="TreeGrafter"/>
</dbReference>
<dbReference type="OrthoDB" id="8479357at2"/>
<dbReference type="PRINTS" id="PR00039">
    <property type="entry name" value="HTHLYSR"/>
</dbReference>
<dbReference type="SUPFAM" id="SSF46785">
    <property type="entry name" value="Winged helix' DNA-binding domain"/>
    <property type="match status" value="1"/>
</dbReference>
<dbReference type="FunFam" id="1.10.10.10:FF:000001">
    <property type="entry name" value="LysR family transcriptional regulator"/>
    <property type="match status" value="1"/>
</dbReference>
<dbReference type="PANTHER" id="PTHR30293:SF0">
    <property type="entry name" value="NITROGEN ASSIMILATION REGULATORY PROTEIN NAC"/>
    <property type="match status" value="1"/>
</dbReference>
<evidence type="ECO:0000256" key="1">
    <source>
        <dbReference type="ARBA" id="ARBA00009437"/>
    </source>
</evidence>
<dbReference type="Gene3D" id="1.10.10.10">
    <property type="entry name" value="Winged helix-like DNA-binding domain superfamily/Winged helix DNA-binding domain"/>
    <property type="match status" value="1"/>
</dbReference>
<reference evidence="7 8" key="1">
    <citation type="submission" date="2017-11" db="EMBL/GenBank/DDBJ databases">
        <title>Draft genome sequence of magnetotactic bacterium Magnetospirillum kuznetsovii LBB-42.</title>
        <authorList>
            <person name="Grouzdev D.S."/>
            <person name="Rysina M.S."/>
            <person name="Baslerov R.V."/>
            <person name="Koziaeva V."/>
        </authorList>
    </citation>
    <scope>NUCLEOTIDE SEQUENCE [LARGE SCALE GENOMIC DNA]</scope>
    <source>
        <strain evidence="7 8">LBB-42</strain>
    </source>
</reference>
<keyword evidence="5" id="KW-0804">Transcription</keyword>
<dbReference type="AlphaFoldDB" id="A0A364NV01"/>
<evidence type="ECO:0000259" key="6">
    <source>
        <dbReference type="PROSITE" id="PS50931"/>
    </source>
</evidence>
<feature type="domain" description="HTH lysR-type" evidence="6">
    <location>
        <begin position="1"/>
        <end position="58"/>
    </location>
</feature>
<proteinExistence type="inferred from homology"/>